<feature type="region of interest" description="Disordered" evidence="8">
    <location>
        <begin position="222"/>
        <end position="245"/>
    </location>
</feature>
<dbReference type="PANTHER" id="PTHR45988:SF1">
    <property type="entry name" value="ZINC FINGER PROTEIN AZF2"/>
    <property type="match status" value="1"/>
</dbReference>
<keyword evidence="6" id="KW-0804">Transcription</keyword>
<dbReference type="GO" id="GO:0003700">
    <property type="term" value="F:DNA-binding transcription factor activity"/>
    <property type="evidence" value="ECO:0007669"/>
    <property type="project" value="InterPro"/>
</dbReference>
<gene>
    <name evidence="10" type="ORF">SAY86_006593</name>
</gene>
<dbReference type="GO" id="GO:0008270">
    <property type="term" value="F:zinc ion binding"/>
    <property type="evidence" value="ECO:0007669"/>
    <property type="project" value="UniProtKB-KW"/>
</dbReference>
<dbReference type="InterPro" id="IPR036236">
    <property type="entry name" value="Znf_C2H2_sf"/>
</dbReference>
<dbReference type="AlphaFoldDB" id="A0AAN7LCE1"/>
<evidence type="ECO:0000256" key="1">
    <source>
        <dbReference type="ARBA" id="ARBA00022723"/>
    </source>
</evidence>
<keyword evidence="5" id="KW-0805">Transcription regulation</keyword>
<feature type="compositionally biased region" description="Basic residues" evidence="8">
    <location>
        <begin position="70"/>
        <end position="94"/>
    </location>
</feature>
<dbReference type="EMBL" id="JAXQNO010000017">
    <property type="protein sequence ID" value="KAK4779065.1"/>
    <property type="molecule type" value="Genomic_DNA"/>
</dbReference>
<keyword evidence="2" id="KW-0677">Repeat</keyword>
<sequence length="305" mass="33335">MEKEEEEENQDPTLTVPVKVQDLGKSDDDRGGGLGGGADDHREVIFRSSAVRFACEFCSKVFSSGNALGGHKRIHTQYKRNQRRKKGAKKKRPRLSTADDSSSSSTADDSSSSSSSWKPKGKVEKDGTEEDIDLEEDRDGDDDEEEDEEMAEVAAILLMLGGDAGPSSGPISPHLEEDAKHRNQPMENLEVRNKRNSLQLETKVYTCGTCNRIFTSHHAYGGHMASHSKTKKTSSSSSPRKTLGSATADWALQELAAAAASTSSQVKEEYKRHSNTSKTASPQRHVLNFDLNDPAPEIDQEEGAL</sequence>
<dbReference type="GO" id="GO:0005634">
    <property type="term" value="C:nucleus"/>
    <property type="evidence" value="ECO:0007669"/>
    <property type="project" value="TreeGrafter"/>
</dbReference>
<dbReference type="InterPro" id="IPR044653">
    <property type="entry name" value="AZF1/2/3-like"/>
</dbReference>
<keyword evidence="1" id="KW-0479">Metal-binding</keyword>
<dbReference type="InterPro" id="IPR013087">
    <property type="entry name" value="Znf_C2H2_type"/>
</dbReference>
<evidence type="ECO:0000256" key="7">
    <source>
        <dbReference type="PROSITE-ProRule" id="PRU00042"/>
    </source>
</evidence>
<feature type="compositionally biased region" description="Acidic residues" evidence="8">
    <location>
        <begin position="296"/>
        <end position="305"/>
    </location>
</feature>
<dbReference type="Proteomes" id="UP001346149">
    <property type="component" value="Unassembled WGS sequence"/>
</dbReference>
<dbReference type="SUPFAM" id="SSF57667">
    <property type="entry name" value="beta-beta-alpha zinc fingers"/>
    <property type="match status" value="2"/>
</dbReference>
<keyword evidence="4" id="KW-0862">Zinc</keyword>
<proteinExistence type="predicted"/>
<accession>A0AAN7LCE1</accession>
<evidence type="ECO:0000256" key="4">
    <source>
        <dbReference type="ARBA" id="ARBA00022833"/>
    </source>
</evidence>
<keyword evidence="3 7" id="KW-0863">Zinc-finger</keyword>
<feature type="region of interest" description="Disordered" evidence="8">
    <location>
        <begin position="1"/>
        <end position="41"/>
    </location>
</feature>
<dbReference type="SMART" id="SM00355">
    <property type="entry name" value="ZnF_C2H2"/>
    <property type="match status" value="2"/>
</dbReference>
<keyword evidence="11" id="KW-1185">Reference proteome</keyword>
<reference evidence="10 11" key="1">
    <citation type="journal article" date="2023" name="Hortic Res">
        <title>Pangenome of water caltrop reveals structural variations and asymmetric subgenome divergence after allopolyploidization.</title>
        <authorList>
            <person name="Zhang X."/>
            <person name="Chen Y."/>
            <person name="Wang L."/>
            <person name="Yuan Y."/>
            <person name="Fang M."/>
            <person name="Shi L."/>
            <person name="Lu R."/>
            <person name="Comes H.P."/>
            <person name="Ma Y."/>
            <person name="Chen Y."/>
            <person name="Huang G."/>
            <person name="Zhou Y."/>
            <person name="Zheng Z."/>
            <person name="Qiu Y."/>
        </authorList>
    </citation>
    <scope>NUCLEOTIDE SEQUENCE [LARGE SCALE GENOMIC DNA]</scope>
    <source>
        <strain evidence="10">F231</strain>
    </source>
</reference>
<comment type="caution">
    <text evidence="10">The sequence shown here is derived from an EMBL/GenBank/DDBJ whole genome shotgun (WGS) entry which is preliminary data.</text>
</comment>
<feature type="domain" description="C2H2-type" evidence="9">
    <location>
        <begin position="205"/>
        <end position="232"/>
    </location>
</feature>
<evidence type="ECO:0000256" key="3">
    <source>
        <dbReference type="ARBA" id="ARBA00022771"/>
    </source>
</evidence>
<feature type="domain" description="C2H2-type" evidence="9">
    <location>
        <begin position="53"/>
        <end position="80"/>
    </location>
</feature>
<dbReference type="PROSITE" id="PS00028">
    <property type="entry name" value="ZINC_FINGER_C2H2_1"/>
    <property type="match status" value="2"/>
</dbReference>
<evidence type="ECO:0000259" key="9">
    <source>
        <dbReference type="PROSITE" id="PS50157"/>
    </source>
</evidence>
<feature type="compositionally biased region" description="Acidic residues" evidence="8">
    <location>
        <begin position="1"/>
        <end position="10"/>
    </location>
</feature>
<evidence type="ECO:0000256" key="5">
    <source>
        <dbReference type="ARBA" id="ARBA00023015"/>
    </source>
</evidence>
<dbReference type="Gene3D" id="3.30.160.60">
    <property type="entry name" value="Classic Zinc Finger"/>
    <property type="match status" value="1"/>
</dbReference>
<feature type="region of interest" description="Disordered" evidence="8">
    <location>
        <begin position="257"/>
        <end position="305"/>
    </location>
</feature>
<evidence type="ECO:0000256" key="8">
    <source>
        <dbReference type="SAM" id="MobiDB-lite"/>
    </source>
</evidence>
<evidence type="ECO:0000256" key="6">
    <source>
        <dbReference type="ARBA" id="ARBA00023163"/>
    </source>
</evidence>
<organism evidence="10 11">
    <name type="scientific">Trapa natans</name>
    <name type="common">Water chestnut</name>
    <dbReference type="NCBI Taxonomy" id="22666"/>
    <lineage>
        <taxon>Eukaryota</taxon>
        <taxon>Viridiplantae</taxon>
        <taxon>Streptophyta</taxon>
        <taxon>Embryophyta</taxon>
        <taxon>Tracheophyta</taxon>
        <taxon>Spermatophyta</taxon>
        <taxon>Magnoliopsida</taxon>
        <taxon>eudicotyledons</taxon>
        <taxon>Gunneridae</taxon>
        <taxon>Pentapetalae</taxon>
        <taxon>rosids</taxon>
        <taxon>malvids</taxon>
        <taxon>Myrtales</taxon>
        <taxon>Lythraceae</taxon>
        <taxon>Trapa</taxon>
    </lineage>
</organism>
<evidence type="ECO:0000313" key="11">
    <source>
        <dbReference type="Proteomes" id="UP001346149"/>
    </source>
</evidence>
<feature type="compositionally biased region" description="Low complexity" evidence="8">
    <location>
        <begin position="96"/>
        <end position="116"/>
    </location>
</feature>
<feature type="region of interest" description="Disordered" evidence="8">
    <location>
        <begin position="63"/>
        <end position="149"/>
    </location>
</feature>
<dbReference type="GO" id="GO:0000976">
    <property type="term" value="F:transcription cis-regulatory region binding"/>
    <property type="evidence" value="ECO:0007669"/>
    <property type="project" value="TreeGrafter"/>
</dbReference>
<dbReference type="PROSITE" id="PS50157">
    <property type="entry name" value="ZINC_FINGER_C2H2_2"/>
    <property type="match status" value="2"/>
</dbReference>
<feature type="compositionally biased region" description="Basic and acidic residues" evidence="8">
    <location>
        <begin position="22"/>
        <end position="31"/>
    </location>
</feature>
<dbReference type="PANTHER" id="PTHR45988">
    <property type="entry name" value="C2H2 TYPE ZINC FINGER TRANSCRIPTION FACTOR FAMILY-RELATED"/>
    <property type="match status" value="1"/>
</dbReference>
<name>A0AAN7LCE1_TRANT</name>
<evidence type="ECO:0000313" key="10">
    <source>
        <dbReference type="EMBL" id="KAK4779065.1"/>
    </source>
</evidence>
<dbReference type="Pfam" id="PF13912">
    <property type="entry name" value="zf-C2H2_6"/>
    <property type="match status" value="2"/>
</dbReference>
<evidence type="ECO:0000256" key="2">
    <source>
        <dbReference type="ARBA" id="ARBA00022737"/>
    </source>
</evidence>
<protein>
    <recommendedName>
        <fullName evidence="9">C2H2-type domain-containing protein</fullName>
    </recommendedName>
</protein>
<feature type="compositionally biased region" description="Acidic residues" evidence="8">
    <location>
        <begin position="127"/>
        <end position="149"/>
    </location>
</feature>